<sequence length="44" mass="4806">MSFSPSNPWHFLLLTQIEGNVSTHLNNQNPVAIRLKSLLGLGCG</sequence>
<name>A0A2K8SVN6_9NOSO</name>
<accession>A0A2K8SVN6</accession>
<dbReference type="Proteomes" id="UP000232003">
    <property type="component" value="Chromosome"/>
</dbReference>
<protein>
    <submittedName>
        <fullName evidence="1">Uncharacterized protein</fullName>
    </submittedName>
</protein>
<reference evidence="1 2" key="1">
    <citation type="submission" date="2017-11" db="EMBL/GenBank/DDBJ databases">
        <title>Complete genome of a free-living desiccation-tolerant cyanobacterium and its photosynthetic adaptation to extreme terrestrial habitat.</title>
        <authorList>
            <person name="Shang J."/>
        </authorList>
    </citation>
    <scope>NUCLEOTIDE SEQUENCE [LARGE SCALE GENOMIC DNA]</scope>
    <source>
        <strain evidence="1 2">CCNUN1</strain>
    </source>
</reference>
<keyword evidence="2" id="KW-1185">Reference proteome</keyword>
<dbReference type="KEGG" id="nfl:COO91_05502"/>
<evidence type="ECO:0000313" key="1">
    <source>
        <dbReference type="EMBL" id="AUB39508.1"/>
    </source>
</evidence>
<evidence type="ECO:0000313" key="2">
    <source>
        <dbReference type="Proteomes" id="UP000232003"/>
    </source>
</evidence>
<organism evidence="1 2">
    <name type="scientific">Nostoc flagelliforme CCNUN1</name>
    <dbReference type="NCBI Taxonomy" id="2038116"/>
    <lineage>
        <taxon>Bacteria</taxon>
        <taxon>Bacillati</taxon>
        <taxon>Cyanobacteriota</taxon>
        <taxon>Cyanophyceae</taxon>
        <taxon>Nostocales</taxon>
        <taxon>Nostocaceae</taxon>
        <taxon>Nostoc</taxon>
    </lineage>
</organism>
<dbReference type="EMBL" id="CP024785">
    <property type="protein sequence ID" value="AUB39508.1"/>
    <property type="molecule type" value="Genomic_DNA"/>
</dbReference>
<dbReference type="AlphaFoldDB" id="A0A2K8SVN6"/>
<proteinExistence type="predicted"/>
<gene>
    <name evidence="1" type="ORF">COO91_05502</name>
</gene>